<feature type="transmembrane region" description="Helical" evidence="1">
    <location>
        <begin position="299"/>
        <end position="321"/>
    </location>
</feature>
<feature type="transmembrane region" description="Helical" evidence="1">
    <location>
        <begin position="364"/>
        <end position="384"/>
    </location>
</feature>
<evidence type="ECO:0000256" key="1">
    <source>
        <dbReference type="SAM" id="Phobius"/>
    </source>
</evidence>
<keyword evidence="1" id="KW-1133">Transmembrane helix</keyword>
<feature type="transmembrane region" description="Helical" evidence="1">
    <location>
        <begin position="267"/>
        <end position="287"/>
    </location>
</feature>
<evidence type="ECO:0000313" key="4">
    <source>
        <dbReference type="Proteomes" id="UP001159405"/>
    </source>
</evidence>
<protein>
    <recommendedName>
        <fullName evidence="5">G-protein coupled receptors family 2 profile 2 domain-containing protein</fullName>
    </recommendedName>
</protein>
<feature type="signal peptide" evidence="2">
    <location>
        <begin position="1"/>
        <end position="24"/>
    </location>
</feature>
<reference evidence="3 4" key="1">
    <citation type="submission" date="2022-05" db="EMBL/GenBank/DDBJ databases">
        <authorList>
            <consortium name="Genoscope - CEA"/>
            <person name="William W."/>
        </authorList>
    </citation>
    <scope>NUCLEOTIDE SEQUENCE [LARGE SCALE GENOMIC DNA]</scope>
</reference>
<feature type="chain" id="PRO_5045076059" description="G-protein coupled receptors family 2 profile 2 domain-containing protein" evidence="2">
    <location>
        <begin position="25"/>
        <end position="439"/>
    </location>
</feature>
<dbReference type="PROSITE" id="PS51257">
    <property type="entry name" value="PROKAR_LIPOPROTEIN"/>
    <property type="match status" value="1"/>
</dbReference>
<dbReference type="Proteomes" id="UP001159405">
    <property type="component" value="Unassembled WGS sequence"/>
</dbReference>
<evidence type="ECO:0008006" key="5">
    <source>
        <dbReference type="Google" id="ProtNLM"/>
    </source>
</evidence>
<dbReference type="EMBL" id="CALNXK010000148">
    <property type="protein sequence ID" value="CAH3169109.1"/>
    <property type="molecule type" value="Genomic_DNA"/>
</dbReference>
<gene>
    <name evidence="3" type="ORF">PLOB_00009587</name>
</gene>
<name>A0ABN8QRZ3_9CNID</name>
<keyword evidence="1" id="KW-0812">Transmembrane</keyword>
<proteinExistence type="predicted"/>
<keyword evidence="2" id="KW-0732">Signal</keyword>
<feature type="transmembrane region" description="Helical" evidence="1">
    <location>
        <begin position="327"/>
        <end position="352"/>
    </location>
</feature>
<comment type="caution">
    <text evidence="3">The sequence shown here is derived from an EMBL/GenBank/DDBJ whole genome shotgun (WGS) entry which is preliminary data.</text>
</comment>
<organism evidence="3 4">
    <name type="scientific">Porites lobata</name>
    <dbReference type="NCBI Taxonomy" id="104759"/>
    <lineage>
        <taxon>Eukaryota</taxon>
        <taxon>Metazoa</taxon>
        <taxon>Cnidaria</taxon>
        <taxon>Anthozoa</taxon>
        <taxon>Hexacorallia</taxon>
        <taxon>Scleractinia</taxon>
        <taxon>Fungiina</taxon>
        <taxon>Poritidae</taxon>
        <taxon>Porites</taxon>
    </lineage>
</organism>
<sequence>MLPVGPKTYLLFFVLNMMFSSCNDTTVEACNGTVITACNDNANCVQTYEELYKSLGSSINYFNISQALYPAKWLSSLLVHVTLHGANGIEKCRPAKYTWSMSCLFAAFPEDVLEVLSLCSILVTPRTQKLKILIRPFCCNVSQEDRVTMIDTVLAALQDLTVSPGIQDPSLNTAECVIKGHEPNLTDAGRKSYILATMWLSFCFAFFLSPWLAIYTLIYFDNVKRHEKALYNALKWVSVTMLIVELGLFIAATVLSAQSKAPVKCHIVSILIIIMLEGLIAGGICFLKKIPELKNCKCAVLQVIIFILASMTSYHFCWVVIGVLMNVLWGVTVFLFIYVVIVVLILVLYSYFRTIQRTNFKSAICYLPLLLPVVSLVTIAILNGQSFFSVKDATDGIMKTVILSVISAIMSWMLPHGRKNQINTDDSPVRMKTFRRLTV</sequence>
<evidence type="ECO:0000256" key="2">
    <source>
        <dbReference type="SAM" id="SignalP"/>
    </source>
</evidence>
<keyword evidence="1" id="KW-0472">Membrane</keyword>
<feature type="transmembrane region" description="Helical" evidence="1">
    <location>
        <begin position="193"/>
        <end position="220"/>
    </location>
</feature>
<evidence type="ECO:0000313" key="3">
    <source>
        <dbReference type="EMBL" id="CAH3169109.1"/>
    </source>
</evidence>
<accession>A0ABN8QRZ3</accession>
<feature type="transmembrane region" description="Helical" evidence="1">
    <location>
        <begin position="232"/>
        <end position="255"/>
    </location>
</feature>
<keyword evidence="4" id="KW-1185">Reference proteome</keyword>
<feature type="transmembrane region" description="Helical" evidence="1">
    <location>
        <begin position="396"/>
        <end position="414"/>
    </location>
</feature>